<dbReference type="InterPro" id="IPR005061">
    <property type="entry name" value="Ist1"/>
</dbReference>
<organism evidence="2 3">
    <name type="scientific">Euplotes crassus</name>
    <dbReference type="NCBI Taxonomy" id="5936"/>
    <lineage>
        <taxon>Eukaryota</taxon>
        <taxon>Sar</taxon>
        <taxon>Alveolata</taxon>
        <taxon>Ciliophora</taxon>
        <taxon>Intramacronucleata</taxon>
        <taxon>Spirotrichea</taxon>
        <taxon>Hypotrichia</taxon>
        <taxon>Euplotida</taxon>
        <taxon>Euplotidae</taxon>
        <taxon>Moneuplotes</taxon>
    </lineage>
</organism>
<gene>
    <name evidence="2" type="ORF">ECRASSUSDP1_LOCUS19736</name>
</gene>
<dbReference type="Pfam" id="PF03398">
    <property type="entry name" value="Ist1"/>
    <property type="match status" value="1"/>
</dbReference>
<dbReference type="EMBL" id="CAMPGE010020056">
    <property type="protein sequence ID" value="CAI2378341.1"/>
    <property type="molecule type" value="Genomic_DNA"/>
</dbReference>
<proteinExistence type="inferred from homology"/>
<accession>A0AAD1XSC6</accession>
<evidence type="ECO:0000313" key="3">
    <source>
        <dbReference type="Proteomes" id="UP001295684"/>
    </source>
</evidence>
<dbReference type="GO" id="GO:0015031">
    <property type="term" value="P:protein transport"/>
    <property type="evidence" value="ECO:0007669"/>
    <property type="project" value="InterPro"/>
</dbReference>
<evidence type="ECO:0000256" key="1">
    <source>
        <dbReference type="ARBA" id="ARBA00005536"/>
    </source>
</evidence>
<comment type="similarity">
    <text evidence="1">Belongs to the IST1 family.</text>
</comment>
<dbReference type="AlphaFoldDB" id="A0AAD1XSC6"/>
<evidence type="ECO:0000313" key="2">
    <source>
        <dbReference type="EMBL" id="CAI2378341.1"/>
    </source>
</evidence>
<protein>
    <submittedName>
        <fullName evidence="2">Uncharacterized protein</fullName>
    </submittedName>
</protein>
<keyword evidence="3" id="KW-1185">Reference proteome</keyword>
<dbReference type="InterPro" id="IPR042277">
    <property type="entry name" value="IST1-like"/>
</dbReference>
<comment type="caution">
    <text evidence="2">The sequence shown here is derived from an EMBL/GenBank/DDBJ whole genome shotgun (WGS) entry which is preliminary data.</text>
</comment>
<dbReference type="Proteomes" id="UP001295684">
    <property type="component" value="Unassembled WGS sequence"/>
</dbReference>
<reference evidence="2" key="1">
    <citation type="submission" date="2023-07" db="EMBL/GenBank/DDBJ databases">
        <authorList>
            <consortium name="AG Swart"/>
            <person name="Singh M."/>
            <person name="Singh A."/>
            <person name="Seah K."/>
            <person name="Emmerich C."/>
        </authorList>
    </citation>
    <scope>NUCLEOTIDE SEQUENCE</scope>
    <source>
        <strain evidence="2">DP1</strain>
    </source>
</reference>
<name>A0AAD1XSC6_EUPCR</name>
<dbReference type="Gene3D" id="1.20.1260.60">
    <property type="entry name" value="Vacuolar protein sorting-associated protein Ist1"/>
    <property type="match status" value="1"/>
</dbReference>
<sequence>MGSCSGKSNKTKDAHGKADLKSALAAASSKIGKEKNIKELRVKEEEKSVLECIKSKDVESAMLHVTATLYESTRISCYQRIIEHLNILIANLRDIFEDGVNSSTLESANAVVYSANKLTSFKELITAKRELKKYMNKNDYSEACKSVCVDATLKDNFHKEIFSNEEKLEKLTEIDKSKPTNLAI</sequence>